<organism evidence="3 4">
    <name type="scientific">Cellvibrio zantedeschiae</name>
    <dbReference type="NCBI Taxonomy" id="1237077"/>
    <lineage>
        <taxon>Bacteria</taxon>
        <taxon>Pseudomonadati</taxon>
        <taxon>Pseudomonadota</taxon>
        <taxon>Gammaproteobacteria</taxon>
        <taxon>Cellvibrionales</taxon>
        <taxon>Cellvibrionaceae</taxon>
        <taxon>Cellvibrio</taxon>
    </lineage>
</organism>
<dbReference type="Pfam" id="PF19313">
    <property type="entry name" value="DUF5916"/>
    <property type="match status" value="1"/>
</dbReference>
<feature type="signal peptide" evidence="1">
    <location>
        <begin position="1"/>
        <end position="19"/>
    </location>
</feature>
<dbReference type="Gene3D" id="2.60.40.1190">
    <property type="match status" value="1"/>
</dbReference>
<dbReference type="CDD" id="cd09618">
    <property type="entry name" value="CBM9_like_2"/>
    <property type="match status" value="1"/>
</dbReference>
<proteinExistence type="predicted"/>
<dbReference type="SUPFAM" id="SSF49344">
    <property type="entry name" value="CBD9-like"/>
    <property type="match status" value="1"/>
</dbReference>
<gene>
    <name evidence="3" type="ORF">GCM10011613_25890</name>
</gene>
<evidence type="ECO:0000313" key="4">
    <source>
        <dbReference type="Proteomes" id="UP000619761"/>
    </source>
</evidence>
<keyword evidence="4" id="KW-1185">Reference proteome</keyword>
<evidence type="ECO:0000259" key="2">
    <source>
        <dbReference type="Pfam" id="PF19313"/>
    </source>
</evidence>
<feature type="domain" description="DUF5916" evidence="2">
    <location>
        <begin position="255"/>
        <end position="344"/>
    </location>
</feature>
<dbReference type="RefSeq" id="WP_189419239.1">
    <property type="nucleotide sequence ID" value="NZ_BMYZ01000002.1"/>
</dbReference>
<evidence type="ECO:0000313" key="3">
    <source>
        <dbReference type="EMBL" id="GGY79760.1"/>
    </source>
</evidence>
<feature type="chain" id="PRO_5046495309" description="DUF5916 domain-containing protein" evidence="1">
    <location>
        <begin position="20"/>
        <end position="724"/>
    </location>
</feature>
<comment type="caution">
    <text evidence="3">The sequence shown here is derived from an EMBL/GenBank/DDBJ whole genome shotgun (WGS) entry which is preliminary data.</text>
</comment>
<evidence type="ECO:0000256" key="1">
    <source>
        <dbReference type="SAM" id="SignalP"/>
    </source>
</evidence>
<dbReference type="InterPro" id="IPR045670">
    <property type="entry name" value="DUF5916"/>
</dbReference>
<protein>
    <recommendedName>
        <fullName evidence="2">DUF5916 domain-containing protein</fullName>
    </recommendedName>
</protein>
<reference evidence="4" key="1">
    <citation type="journal article" date="2019" name="Int. J. Syst. Evol. Microbiol.">
        <title>The Global Catalogue of Microorganisms (GCM) 10K type strain sequencing project: providing services to taxonomists for standard genome sequencing and annotation.</title>
        <authorList>
            <consortium name="The Broad Institute Genomics Platform"/>
            <consortium name="The Broad Institute Genome Sequencing Center for Infectious Disease"/>
            <person name="Wu L."/>
            <person name="Ma J."/>
        </authorList>
    </citation>
    <scope>NUCLEOTIDE SEQUENCE [LARGE SCALE GENOMIC DNA]</scope>
    <source>
        <strain evidence="4">KCTC 32239</strain>
    </source>
</reference>
<dbReference type="Proteomes" id="UP000619761">
    <property type="component" value="Unassembled WGS sequence"/>
</dbReference>
<dbReference type="EMBL" id="BMYZ01000002">
    <property type="protein sequence ID" value="GGY79760.1"/>
    <property type="molecule type" value="Genomic_DNA"/>
</dbReference>
<sequence length="724" mass="82262">MAIKTFISTLLLLGNVAWAEAPTNYSHQEVQACDLRSAATKPVIDGLLDDSIWREHTPESDLHQLRPQEYGTPTERTEFWVCYDKDFLYLGVMAYMQDPSLIVARQHIQGLPMESDDQIHISIDPFNQKREGYFLQVNPNGIRNDALIWDAANGFNSDWDGIWFAAAKKLAKGWSAEMKIPFRTIGFDPATKRWGFNLGRFIRAKNELVVWNSLGGAVWEMGPVALGSMGDISDVSIGRGLEIQASAKQAYEYRAHGEDQSQTTLEPSLDVFYRPIPKVTLAATINTDFSATDVDDRIINLDRYDLYLPEKREFFLQDASRFAFGEIMDNGSPFFSRRIGLAGNSQPLDMHWGLKASGSLDNTSFGALAVNQDSLAAGVDTKTLFAARVAQNLSPQLTLGGVYTNGNPDTGASASTAGVDMAYNNLGQESWLPFRSSLWYQQTGPKQEGKEQAAYGAGLTLPGSRYELLWNLVNIEKDFDPGLGFVNRRDIRHNYAEGRYRYYFDSGVIQAYYPEFYASHVTNLDGEFQSQFVQINPLKFVSRWGDRIGVGRIFKREHLDSDFSPVKNLTIKAGNYEFASNALSIKTAEARRIFAELDLKQGDFYSGQSRQQKLSIGLRPWDRFLFQFTYGENDLKLDQQDVTTRLIAYKHEIAISNSWAWLTNIQYDNQSRRANFNYRLRWMPEPRMEMYLLYNRGAQKTELDNRFETEEETAALKFSYIFGL</sequence>
<name>A0ABQ3B6S6_9GAMM</name>
<keyword evidence="1" id="KW-0732">Signal</keyword>
<accession>A0ABQ3B6S6</accession>